<name>A0A261S3I9_9BORD</name>
<comment type="caution">
    <text evidence="1">The sequence shown here is derived from an EMBL/GenBank/DDBJ whole genome shotgun (WGS) entry which is preliminary data.</text>
</comment>
<gene>
    <name evidence="1" type="ORF">CAL29_28010</name>
</gene>
<keyword evidence="2" id="KW-1185">Reference proteome</keyword>
<evidence type="ECO:0000313" key="1">
    <source>
        <dbReference type="EMBL" id="OZI31721.1"/>
    </source>
</evidence>
<dbReference type="AlphaFoldDB" id="A0A261S3I9"/>
<protein>
    <submittedName>
        <fullName evidence="1">Uncharacterized protein</fullName>
    </submittedName>
</protein>
<organism evidence="1 2">
    <name type="scientific">Bordetella genomosp. 10</name>
    <dbReference type="NCBI Taxonomy" id="1416804"/>
    <lineage>
        <taxon>Bacteria</taxon>
        <taxon>Pseudomonadati</taxon>
        <taxon>Pseudomonadota</taxon>
        <taxon>Betaproteobacteria</taxon>
        <taxon>Burkholderiales</taxon>
        <taxon>Alcaligenaceae</taxon>
        <taxon>Bordetella</taxon>
    </lineage>
</organism>
<accession>A0A261S3I9</accession>
<dbReference type="Proteomes" id="UP000216020">
    <property type="component" value="Unassembled WGS sequence"/>
</dbReference>
<sequence length="95" mass="10884">MRRNGHRNGCGLLGQKLSQWVSGLVSGIDSTAHRRVIFSADLLAVDWLVESHRTADYLFGVFDKMLVQMPEEAILELRIVEIWRYAGFLSHLNRD</sequence>
<dbReference type="EMBL" id="NEVM01000005">
    <property type="protein sequence ID" value="OZI31721.1"/>
    <property type="molecule type" value="Genomic_DNA"/>
</dbReference>
<proteinExistence type="predicted"/>
<reference evidence="2" key="1">
    <citation type="submission" date="2017-05" db="EMBL/GenBank/DDBJ databases">
        <title>Complete and WGS of Bordetella genogroups.</title>
        <authorList>
            <person name="Spilker T."/>
            <person name="Lipuma J."/>
        </authorList>
    </citation>
    <scope>NUCLEOTIDE SEQUENCE [LARGE SCALE GENOMIC DNA]</scope>
    <source>
        <strain evidence="2">AU16122</strain>
    </source>
</reference>
<evidence type="ECO:0000313" key="2">
    <source>
        <dbReference type="Proteomes" id="UP000216020"/>
    </source>
</evidence>